<dbReference type="Proteomes" id="UP001163046">
    <property type="component" value="Unassembled WGS sequence"/>
</dbReference>
<gene>
    <name evidence="1" type="ORF">OS493_037624</name>
</gene>
<accession>A0A9X0D093</accession>
<dbReference type="EMBL" id="MU825946">
    <property type="protein sequence ID" value="KAJ7382035.1"/>
    <property type="molecule type" value="Genomic_DNA"/>
</dbReference>
<dbReference type="AlphaFoldDB" id="A0A9X0D093"/>
<keyword evidence="2" id="KW-1185">Reference proteome</keyword>
<name>A0A9X0D093_9CNID</name>
<proteinExistence type="predicted"/>
<evidence type="ECO:0000313" key="2">
    <source>
        <dbReference type="Proteomes" id="UP001163046"/>
    </source>
</evidence>
<comment type="caution">
    <text evidence="1">The sequence shown here is derived from an EMBL/GenBank/DDBJ whole genome shotgun (WGS) entry which is preliminary data.</text>
</comment>
<evidence type="ECO:0000313" key="1">
    <source>
        <dbReference type="EMBL" id="KAJ7382035.1"/>
    </source>
</evidence>
<reference evidence="1" key="1">
    <citation type="submission" date="2023-01" db="EMBL/GenBank/DDBJ databases">
        <title>Genome assembly of the deep-sea coral Lophelia pertusa.</title>
        <authorList>
            <person name="Herrera S."/>
            <person name="Cordes E."/>
        </authorList>
    </citation>
    <scope>NUCLEOTIDE SEQUENCE</scope>
    <source>
        <strain evidence="1">USNM1676648</strain>
        <tissue evidence="1">Polyp</tissue>
    </source>
</reference>
<dbReference type="OrthoDB" id="5985234at2759"/>
<protein>
    <submittedName>
        <fullName evidence="1">Uncharacterized protein</fullName>
    </submittedName>
</protein>
<organism evidence="1 2">
    <name type="scientific">Desmophyllum pertusum</name>
    <dbReference type="NCBI Taxonomy" id="174260"/>
    <lineage>
        <taxon>Eukaryota</taxon>
        <taxon>Metazoa</taxon>
        <taxon>Cnidaria</taxon>
        <taxon>Anthozoa</taxon>
        <taxon>Hexacorallia</taxon>
        <taxon>Scleractinia</taxon>
        <taxon>Caryophylliina</taxon>
        <taxon>Caryophylliidae</taxon>
        <taxon>Desmophyllum</taxon>
    </lineage>
</organism>
<sequence>MSHLPGHSRYEILKIWIPTHGVVNIYRNPRGEYHADNAFILEKSVNRHGVEKLRVLASQGGVIKITRDESVPQSGNKYTIEPSLSMDQSEVFVESGPRSPVQ</sequence>